<evidence type="ECO:0000259" key="1">
    <source>
        <dbReference type="Pfam" id="PF22763"/>
    </source>
</evidence>
<reference evidence="3" key="1">
    <citation type="journal article" date="2019" name="Int. J. Syst. Evol. Microbiol.">
        <title>The Global Catalogue of Microorganisms (GCM) 10K type strain sequencing project: providing services to taxonomists for standard genome sequencing and annotation.</title>
        <authorList>
            <consortium name="The Broad Institute Genomics Platform"/>
            <consortium name="The Broad Institute Genome Sequencing Center for Infectious Disease"/>
            <person name="Wu L."/>
            <person name="Ma J."/>
        </authorList>
    </citation>
    <scope>NUCLEOTIDE SEQUENCE [LARGE SCALE GENOMIC DNA]</scope>
    <source>
        <strain evidence="3">JCM 15442</strain>
    </source>
</reference>
<dbReference type="Proteomes" id="UP000639973">
    <property type="component" value="Unassembled WGS sequence"/>
</dbReference>
<comment type="caution">
    <text evidence="2">The sequence shown here is derived from an EMBL/GenBank/DDBJ whole genome shotgun (WGS) entry which is preliminary data.</text>
</comment>
<evidence type="ECO:0000313" key="2">
    <source>
        <dbReference type="EMBL" id="GGL93117.1"/>
    </source>
</evidence>
<protein>
    <recommendedName>
        <fullName evidence="1">NrS-1 polymerase-like HBD domain-containing protein</fullName>
    </recommendedName>
</protein>
<dbReference type="InterPro" id="IPR054468">
    <property type="entry name" value="NrSPol-like_HBD"/>
</dbReference>
<sequence length="292" mass="31126">MTIALDQEGKALCPPGLRRLDHLQVTLPPELVVLATWLPWLALPRANGKTSKVPALPRAGSLRPIDCRGAGLTLPEAHHLARQHSAGGVGVALSPGLGLAALDVDLPLTTGAQALLSTLPGYAERSPGGGTHLWLRGSLPRNRRQAGIEVLGSGFVTVTGEVLGGRGRALGTLSAVLDRLEVASAPRSPQGEGATLTDRAVLQRLYTAANGPRARQLLEFGDWAGAGYPTASEGDFAAVRMLRFWVPDPEQLRRLLEGTALRREKWERGDYLERTIRRALDLGGPVWRSPAG</sequence>
<proteinExistence type="predicted"/>
<dbReference type="EMBL" id="BMOL01000025">
    <property type="protein sequence ID" value="GGL93117.1"/>
    <property type="molecule type" value="Genomic_DNA"/>
</dbReference>
<feature type="domain" description="NrS-1 polymerase-like HBD" evidence="1">
    <location>
        <begin position="232"/>
        <end position="281"/>
    </location>
</feature>
<keyword evidence="3" id="KW-1185">Reference proteome</keyword>
<evidence type="ECO:0000313" key="3">
    <source>
        <dbReference type="Proteomes" id="UP000639973"/>
    </source>
</evidence>
<dbReference type="Pfam" id="PF22763">
    <property type="entry name" value="NrS1-1_pol-like_HBD"/>
    <property type="match status" value="1"/>
</dbReference>
<name>A0ABQ2GFT8_9DEIO</name>
<accession>A0ABQ2GFT8</accession>
<gene>
    <name evidence="2" type="ORF">GCM10010840_33940</name>
</gene>
<organism evidence="2 3">
    <name type="scientific">Deinococcus aerolatus</name>
    <dbReference type="NCBI Taxonomy" id="522487"/>
    <lineage>
        <taxon>Bacteria</taxon>
        <taxon>Thermotogati</taxon>
        <taxon>Deinococcota</taxon>
        <taxon>Deinococci</taxon>
        <taxon>Deinococcales</taxon>
        <taxon>Deinococcaceae</taxon>
        <taxon>Deinococcus</taxon>
    </lineage>
</organism>
<dbReference type="RefSeq" id="WP_188974127.1">
    <property type="nucleotide sequence ID" value="NZ_BMOL01000025.1"/>
</dbReference>